<dbReference type="EMBL" id="NCKU01006498">
    <property type="protein sequence ID" value="RWS03443.1"/>
    <property type="molecule type" value="Genomic_DNA"/>
</dbReference>
<evidence type="ECO:0000313" key="5">
    <source>
        <dbReference type="EMBL" id="RWS03443.1"/>
    </source>
</evidence>
<dbReference type="Proteomes" id="UP000285301">
    <property type="component" value="Unassembled WGS sequence"/>
</dbReference>
<evidence type="ECO:0000259" key="3">
    <source>
        <dbReference type="Pfam" id="PF08389"/>
    </source>
</evidence>
<dbReference type="GO" id="GO:0003723">
    <property type="term" value="F:RNA binding"/>
    <property type="evidence" value="ECO:0007669"/>
    <property type="project" value="TreeGrafter"/>
</dbReference>
<keyword evidence="8" id="KW-1185">Reference proteome</keyword>
<dbReference type="InterPro" id="IPR045478">
    <property type="entry name" value="Exportin-5_C"/>
</dbReference>
<gene>
    <name evidence="7" type="ORF">B4U79_16450</name>
    <name evidence="6" type="ORF">B4U79_16486</name>
    <name evidence="5" type="ORF">B4U79_16511</name>
</gene>
<dbReference type="STRING" id="1965070.A0A3S3NWX2"/>
<protein>
    <submittedName>
        <fullName evidence="5">Exportin-5-like protein</fullName>
    </submittedName>
</protein>
<dbReference type="GO" id="GO:0006611">
    <property type="term" value="P:protein export from nucleus"/>
    <property type="evidence" value="ECO:0007669"/>
    <property type="project" value="InterPro"/>
</dbReference>
<dbReference type="OrthoDB" id="2215036at2759"/>
<evidence type="ECO:0000313" key="7">
    <source>
        <dbReference type="EMBL" id="RWS04111.1"/>
    </source>
</evidence>
<organism evidence="5 8">
    <name type="scientific">Dinothrombium tinctorium</name>
    <dbReference type="NCBI Taxonomy" id="1965070"/>
    <lineage>
        <taxon>Eukaryota</taxon>
        <taxon>Metazoa</taxon>
        <taxon>Ecdysozoa</taxon>
        <taxon>Arthropoda</taxon>
        <taxon>Chelicerata</taxon>
        <taxon>Arachnida</taxon>
        <taxon>Acari</taxon>
        <taxon>Acariformes</taxon>
        <taxon>Trombidiformes</taxon>
        <taxon>Prostigmata</taxon>
        <taxon>Anystina</taxon>
        <taxon>Parasitengona</taxon>
        <taxon>Trombidioidea</taxon>
        <taxon>Trombidiidae</taxon>
        <taxon>Dinothrombium</taxon>
    </lineage>
</organism>
<evidence type="ECO:0000256" key="1">
    <source>
        <dbReference type="ARBA" id="ARBA00009466"/>
    </source>
</evidence>
<evidence type="ECO:0000259" key="2">
    <source>
        <dbReference type="Pfam" id="PF03810"/>
    </source>
</evidence>
<dbReference type="GO" id="GO:0005737">
    <property type="term" value="C:cytoplasm"/>
    <property type="evidence" value="ECO:0007669"/>
    <property type="project" value="TreeGrafter"/>
</dbReference>
<dbReference type="InterPro" id="IPR001494">
    <property type="entry name" value="Importin-beta_N"/>
</dbReference>
<dbReference type="AlphaFoldDB" id="A0A3S3NWX2"/>
<dbReference type="SUPFAM" id="SSF48371">
    <property type="entry name" value="ARM repeat"/>
    <property type="match status" value="1"/>
</dbReference>
<dbReference type="GO" id="GO:0005049">
    <property type="term" value="F:nuclear export signal receptor activity"/>
    <property type="evidence" value="ECO:0007669"/>
    <property type="project" value="InterPro"/>
</dbReference>
<dbReference type="InterPro" id="IPR013598">
    <property type="entry name" value="Exportin-1/Importin-b-like"/>
</dbReference>
<feature type="domain" description="Importin N-terminal" evidence="2">
    <location>
        <begin position="77"/>
        <end position="113"/>
    </location>
</feature>
<dbReference type="EMBL" id="NCKU01006257">
    <property type="protein sequence ID" value="RWS03689.1"/>
    <property type="molecule type" value="Genomic_DNA"/>
</dbReference>
<proteinExistence type="inferred from homology"/>
<dbReference type="GO" id="GO:0042565">
    <property type="term" value="C:RNA nuclear export complex"/>
    <property type="evidence" value="ECO:0007669"/>
    <property type="project" value="TreeGrafter"/>
</dbReference>
<sequence>MEANETHAFAEKVANAISTIMKPSSNADQRRDANAFIEHLKNSLETERCSQLAFELINGAFFEYESCENDRETFARTLRFFALQLIEHNIKTKWNSLSLNDKNELKTFLLNVVTVNCTQKTIDSQFKHGISKCVVECMKREWPQNWPHLLDSLLNAKRSETVLYILWRIGEDVGIFYLPTNVQRRRELNVSLIENMNPILEYIQDCLICGDNDLCASGLRTLTGFLEWYPLNTGNKYLLNELLVNQILIAIPTKLLKQNFDLRYLGFEFDGSDDYEVFYYKFRAEILEFLRGLAALHEEICFRFCVNALKNVIESVKSSQQDWEIVAQILDAICNKITSIEKFSSDGLFILKHLLFLIPRSNDPDTISSQLSCLSALFVFLPYLTEINLLQELLNKIFTLALFNIEGQTKQTRTKAVKNLRRHACCDFLKLSRIYGMLLLPIFPELKSHINTISISNDELSQMEKCTLNEGLFLISNNFCDISEQQKLVHDIINTLDGFFNFEFSTERLISYTGLNLNMMESDALGQNRANLIYFVNSVVGLLKRINRKAALQPSIYPLLHTLLGIASSLNTLWKPEHQLLVHEDYRSFVFSLVTEIEKLQLLEISLTSNSANGIINKTVPHRMQTFLWSLHESCFLAFNAALPLLSPDIYFQNFNFSQALTDCEHLPDSKLRVILKLLVKPIIINCPNDQALFDHVIYNLTKSFVPFLFRSINSKWEAKKMRNLEEDGIEDKEMVESELIEDQLLRLLSREFVEFMAIIFIKSKNKNFYNNVSEDTEMADEEYNSNSFQEAVFSPLGIFLLQRMPDVFIIANAVLMTWLDSIVSYKSAVINSILFKQLISENFIKTSEEAIFLFQQVLTALSFFGEHEQNQSILLQLMLILYEGLVFQLKIMGVKEKLSEITGQKIDNWDALEEKWAKMAASGRASNLDKKKKESLKALLKSVIGVKILSN</sequence>
<comment type="similarity">
    <text evidence="1">Belongs to the exportin family.</text>
</comment>
<feature type="domain" description="Exportin-5 C-terminal" evidence="4">
    <location>
        <begin position="245"/>
        <end position="949"/>
    </location>
</feature>
<dbReference type="Pfam" id="PF08389">
    <property type="entry name" value="Xpo1"/>
    <property type="match status" value="1"/>
</dbReference>
<reference evidence="5 8" key="1">
    <citation type="journal article" date="2018" name="Gigascience">
        <title>Genomes of trombidid mites reveal novel predicted allergens and laterally-transferred genes associated with secondary metabolism.</title>
        <authorList>
            <person name="Dong X."/>
            <person name="Chaisiri K."/>
            <person name="Xia D."/>
            <person name="Armstrong S.D."/>
            <person name="Fang Y."/>
            <person name="Donnelly M.J."/>
            <person name="Kadowaki T."/>
            <person name="McGarry J.W."/>
            <person name="Darby A.C."/>
            <person name="Makepeace B.L."/>
        </authorList>
    </citation>
    <scope>NUCLEOTIDE SEQUENCE [LARGE SCALE GENOMIC DNA]</scope>
    <source>
        <strain evidence="5">UoL-WK</strain>
    </source>
</reference>
<comment type="caution">
    <text evidence="5">The sequence shown here is derived from an EMBL/GenBank/DDBJ whole genome shotgun (WGS) entry which is preliminary data.</text>
</comment>
<dbReference type="GO" id="GO:0006405">
    <property type="term" value="P:RNA export from nucleus"/>
    <property type="evidence" value="ECO:0007669"/>
    <property type="project" value="TreeGrafter"/>
</dbReference>
<dbReference type="GO" id="GO:0031267">
    <property type="term" value="F:small GTPase binding"/>
    <property type="evidence" value="ECO:0007669"/>
    <property type="project" value="InterPro"/>
</dbReference>
<evidence type="ECO:0000259" key="4">
    <source>
        <dbReference type="Pfam" id="PF19273"/>
    </source>
</evidence>
<dbReference type="PANTHER" id="PTHR11223:SF3">
    <property type="entry name" value="EXPORTIN-5"/>
    <property type="match status" value="1"/>
</dbReference>
<dbReference type="InterPro" id="IPR045065">
    <property type="entry name" value="XPO1/5"/>
</dbReference>
<evidence type="ECO:0000313" key="8">
    <source>
        <dbReference type="Proteomes" id="UP000285301"/>
    </source>
</evidence>
<dbReference type="GO" id="GO:0005634">
    <property type="term" value="C:nucleus"/>
    <property type="evidence" value="ECO:0007669"/>
    <property type="project" value="TreeGrafter"/>
</dbReference>
<dbReference type="InterPro" id="IPR016024">
    <property type="entry name" value="ARM-type_fold"/>
</dbReference>
<dbReference type="Gene3D" id="1.25.10.10">
    <property type="entry name" value="Leucine-rich Repeat Variant"/>
    <property type="match status" value="2"/>
</dbReference>
<reference evidence="5" key="2">
    <citation type="submission" date="2018-11" db="EMBL/GenBank/DDBJ databases">
        <title>Trombidioid mite genomics.</title>
        <authorList>
            <person name="Dong X."/>
        </authorList>
    </citation>
    <scope>NUCLEOTIDE SEQUENCE</scope>
    <source>
        <strain evidence="5">UoL-WK</strain>
    </source>
</reference>
<dbReference type="EMBL" id="NCKU01005838">
    <property type="protein sequence ID" value="RWS04111.1"/>
    <property type="molecule type" value="Genomic_DNA"/>
</dbReference>
<accession>A0A3S3NWX2</accession>
<feature type="domain" description="Exportin-1/Importin-beta-like" evidence="3">
    <location>
        <begin position="127"/>
        <end position="233"/>
    </location>
</feature>
<dbReference type="InterPro" id="IPR011989">
    <property type="entry name" value="ARM-like"/>
</dbReference>
<dbReference type="Pfam" id="PF19273">
    <property type="entry name" value="Exportin-5"/>
    <property type="match status" value="1"/>
</dbReference>
<dbReference type="Pfam" id="PF03810">
    <property type="entry name" value="IBN_N"/>
    <property type="match status" value="1"/>
</dbReference>
<evidence type="ECO:0000313" key="6">
    <source>
        <dbReference type="EMBL" id="RWS03689.1"/>
    </source>
</evidence>
<dbReference type="PANTHER" id="PTHR11223">
    <property type="entry name" value="EXPORTIN 1/5"/>
    <property type="match status" value="1"/>
</dbReference>
<name>A0A3S3NWX2_9ACAR</name>